<feature type="region of interest" description="Disordered" evidence="1">
    <location>
        <begin position="925"/>
        <end position="966"/>
    </location>
</feature>
<proteinExistence type="predicted"/>
<feature type="region of interest" description="Disordered" evidence="1">
    <location>
        <begin position="314"/>
        <end position="349"/>
    </location>
</feature>
<feature type="region of interest" description="Disordered" evidence="1">
    <location>
        <begin position="190"/>
        <end position="210"/>
    </location>
</feature>
<reference evidence="2" key="1">
    <citation type="journal article" date="2020" name="Cell">
        <title>Large-Scale Comparative Analyses of Tick Genomes Elucidate Their Genetic Diversity and Vector Capacities.</title>
        <authorList>
            <consortium name="Tick Genome and Microbiome Consortium (TIGMIC)"/>
            <person name="Jia N."/>
            <person name="Wang J."/>
            <person name="Shi W."/>
            <person name="Du L."/>
            <person name="Sun Y."/>
            <person name="Zhan W."/>
            <person name="Jiang J.F."/>
            <person name="Wang Q."/>
            <person name="Zhang B."/>
            <person name="Ji P."/>
            <person name="Bell-Sakyi L."/>
            <person name="Cui X.M."/>
            <person name="Yuan T.T."/>
            <person name="Jiang B.G."/>
            <person name="Yang W.F."/>
            <person name="Lam T.T."/>
            <person name="Chang Q.C."/>
            <person name="Ding S.J."/>
            <person name="Wang X.J."/>
            <person name="Zhu J.G."/>
            <person name="Ruan X.D."/>
            <person name="Zhao L."/>
            <person name="Wei J.T."/>
            <person name="Ye R.Z."/>
            <person name="Que T.C."/>
            <person name="Du C.H."/>
            <person name="Zhou Y.H."/>
            <person name="Cheng J.X."/>
            <person name="Dai P.F."/>
            <person name="Guo W.B."/>
            <person name="Han X.H."/>
            <person name="Huang E.J."/>
            <person name="Li L.F."/>
            <person name="Wei W."/>
            <person name="Gao Y.C."/>
            <person name="Liu J.Z."/>
            <person name="Shao H.Z."/>
            <person name="Wang X."/>
            <person name="Wang C.C."/>
            <person name="Yang T.C."/>
            <person name="Huo Q.B."/>
            <person name="Li W."/>
            <person name="Chen H.Y."/>
            <person name="Chen S.E."/>
            <person name="Zhou L.G."/>
            <person name="Ni X.B."/>
            <person name="Tian J.H."/>
            <person name="Sheng Y."/>
            <person name="Liu T."/>
            <person name="Pan Y.S."/>
            <person name="Xia L.Y."/>
            <person name="Li J."/>
            <person name="Zhao F."/>
            <person name="Cao W.C."/>
        </authorList>
    </citation>
    <scope>NUCLEOTIDE SEQUENCE</scope>
    <source>
        <strain evidence="2">Rmic-2018</strain>
    </source>
</reference>
<gene>
    <name evidence="2" type="ORF">HPB51_021844</name>
</gene>
<feature type="compositionally biased region" description="Polar residues" evidence="1">
    <location>
        <begin position="541"/>
        <end position="555"/>
    </location>
</feature>
<feature type="compositionally biased region" description="Polar residues" evidence="1">
    <location>
        <begin position="314"/>
        <end position="333"/>
    </location>
</feature>
<feature type="compositionally biased region" description="Basic and acidic residues" evidence="1">
    <location>
        <begin position="1114"/>
        <end position="1132"/>
    </location>
</feature>
<feature type="compositionally biased region" description="Polar residues" evidence="1">
    <location>
        <begin position="502"/>
        <end position="511"/>
    </location>
</feature>
<organism evidence="2 3">
    <name type="scientific">Rhipicephalus microplus</name>
    <name type="common">Cattle tick</name>
    <name type="synonym">Boophilus microplus</name>
    <dbReference type="NCBI Taxonomy" id="6941"/>
    <lineage>
        <taxon>Eukaryota</taxon>
        <taxon>Metazoa</taxon>
        <taxon>Ecdysozoa</taxon>
        <taxon>Arthropoda</taxon>
        <taxon>Chelicerata</taxon>
        <taxon>Arachnida</taxon>
        <taxon>Acari</taxon>
        <taxon>Parasitiformes</taxon>
        <taxon>Ixodida</taxon>
        <taxon>Ixodoidea</taxon>
        <taxon>Ixodidae</taxon>
        <taxon>Rhipicephalinae</taxon>
        <taxon>Rhipicephalus</taxon>
        <taxon>Boophilus</taxon>
    </lineage>
</organism>
<feature type="region of interest" description="Disordered" evidence="1">
    <location>
        <begin position="1"/>
        <end position="44"/>
    </location>
</feature>
<dbReference type="Proteomes" id="UP000821866">
    <property type="component" value="Chromosome 4"/>
</dbReference>
<feature type="region of interest" description="Disordered" evidence="1">
    <location>
        <begin position="776"/>
        <end position="801"/>
    </location>
</feature>
<feature type="region of interest" description="Disordered" evidence="1">
    <location>
        <begin position="460"/>
        <end position="686"/>
    </location>
</feature>
<evidence type="ECO:0000256" key="1">
    <source>
        <dbReference type="SAM" id="MobiDB-lite"/>
    </source>
</evidence>
<feature type="compositionally biased region" description="Polar residues" evidence="1">
    <location>
        <begin position="31"/>
        <end position="44"/>
    </location>
</feature>
<evidence type="ECO:0000313" key="2">
    <source>
        <dbReference type="EMBL" id="KAH8028989.1"/>
    </source>
</evidence>
<dbReference type="AlphaFoldDB" id="A0A9J6E4H9"/>
<feature type="region of interest" description="Disordered" evidence="1">
    <location>
        <begin position="1017"/>
        <end position="1147"/>
    </location>
</feature>
<feature type="compositionally biased region" description="Basic and acidic residues" evidence="1">
    <location>
        <begin position="1050"/>
        <end position="1059"/>
    </location>
</feature>
<feature type="compositionally biased region" description="Basic and acidic residues" evidence="1">
    <location>
        <begin position="676"/>
        <end position="686"/>
    </location>
</feature>
<evidence type="ECO:0000313" key="3">
    <source>
        <dbReference type="Proteomes" id="UP000821866"/>
    </source>
</evidence>
<accession>A0A9J6E4H9</accession>
<keyword evidence="3" id="KW-1185">Reference proteome</keyword>
<sequence length="1147" mass="123729">MKDATCSPVTEGVQPEKTDAASSPADIAVDAQSSPMDIGQKDSTSSPVVTLFQKDELISPMIVEVCDKETWTGSLEDQTANASCTPMFSGTESSAVTKQETASSPVNLQIMRDKESSPIVVDSEKATRDASCSPPDFGRVAFVDQHEVTSVAVSPIVTTDGTLDKATSPSETFPGVSAGVTSFTQTVGIEQSSSPHKAYANNTSSSPFPESARHFGEGLPAAASAKPGTVDVCLGTYPEDEKVATARFADAACSPVAFEYSRLSRSSSDSTEVDIAVRSSSLEEATKTPMTDITAIRAMVETGTSPIFEAHTATESDSAGVQVKPSVTDNGTSPLIPLGKTKGTSTEDGEVTLGFTGICTSPLEKSGPWRSAATRDAASSPIDSSDAISVGKKALKDAVLLKKPRPLRKTKSWDTMGYGNLGDIRSNEVLFPEIKLPFGVEQMTPAVTGLATAVTNGISVDKRGTDEGSRQLHKLPSIIKTASTPPDTAAAEAAGAQFSVRDGQSPSSISEGNRDKKSRSLQPLGVKRHSFTQSDYDRSPESSVRSSDYTATTLKDSGFSDVEKHVSGGSSAEDEDRSTDRQGVLSDSAAHELESQRRRLLHSRRKMADGEDDAEVSPGRDDTDGSVAEDGMELGSLVPGTRHPATYRRAGSPLKKGKTTVNGRSESGKGQRRRRGQPELRPLSEGKKVPEDLTMTVQESLRKYRVERQLFSELQELKRHQIRSGRTHENVLVKRLVDRFRELVLAPGMRDFTGPYTFRNYERYLYGQLRDLSMSNDGKIPPKYRRRDDAEDYEESGAVSDGPLECVSRAYGRSQPTAEDRGVATETSAMVVGERGDHTGDSGGADMLNATTETEEGEVVKVATEATISHKSRQVQPSHPVGRKNLLPAILPSPLTSVFTVVRGAPPLPSATRSTGYAHVRSRVFPQRPAQKVQLAEPSAGSSPKKAVRAKKEASTTTTEVASNQASRLRLERIRKQREEEERLRRRREEIYSRVTAVEATSRMHGSVQNLRRISEEESLEKAAATDGALSEQEERSVRKKYRSTSLTREVARQAERVVRAGKTTTPAGKEVPAARAPAPERKVDSVGKPYTKNRESSQATGGRCAQAGVSLPEETRRAPQCEQGGRIEETRSAQSYESSAGYWAAR</sequence>
<name>A0A9J6E4H9_RHIMP</name>
<feature type="compositionally biased region" description="Basic and acidic residues" evidence="1">
    <location>
        <begin position="460"/>
        <end position="470"/>
    </location>
</feature>
<protein>
    <submittedName>
        <fullName evidence="2">Uncharacterized protein</fullName>
    </submittedName>
</protein>
<feature type="compositionally biased region" description="Polar residues" evidence="1">
    <location>
        <begin position="955"/>
        <end position="966"/>
    </location>
</feature>
<comment type="caution">
    <text evidence="2">The sequence shown here is derived from an EMBL/GenBank/DDBJ whole genome shotgun (WGS) entry which is preliminary data.</text>
</comment>
<feature type="compositionally biased region" description="Polar residues" evidence="1">
    <location>
        <begin position="190"/>
        <end position="208"/>
    </location>
</feature>
<dbReference type="EMBL" id="JABSTU010000006">
    <property type="protein sequence ID" value="KAH8028989.1"/>
    <property type="molecule type" value="Genomic_DNA"/>
</dbReference>
<reference evidence="2" key="2">
    <citation type="submission" date="2021-09" db="EMBL/GenBank/DDBJ databases">
        <authorList>
            <person name="Jia N."/>
            <person name="Wang J."/>
            <person name="Shi W."/>
            <person name="Du L."/>
            <person name="Sun Y."/>
            <person name="Zhan W."/>
            <person name="Jiang J."/>
            <person name="Wang Q."/>
            <person name="Zhang B."/>
            <person name="Ji P."/>
            <person name="Sakyi L.B."/>
            <person name="Cui X."/>
            <person name="Yuan T."/>
            <person name="Jiang B."/>
            <person name="Yang W."/>
            <person name="Lam T.T.-Y."/>
            <person name="Chang Q."/>
            <person name="Ding S."/>
            <person name="Wang X."/>
            <person name="Zhu J."/>
            <person name="Ruan X."/>
            <person name="Zhao L."/>
            <person name="Wei J."/>
            <person name="Que T."/>
            <person name="Du C."/>
            <person name="Cheng J."/>
            <person name="Dai P."/>
            <person name="Han X."/>
            <person name="Huang E."/>
            <person name="Gao Y."/>
            <person name="Liu J."/>
            <person name="Shao H."/>
            <person name="Ye R."/>
            <person name="Li L."/>
            <person name="Wei W."/>
            <person name="Wang X."/>
            <person name="Wang C."/>
            <person name="Huo Q."/>
            <person name="Li W."/>
            <person name="Guo W."/>
            <person name="Chen H."/>
            <person name="Chen S."/>
            <person name="Zhou L."/>
            <person name="Zhou L."/>
            <person name="Ni X."/>
            <person name="Tian J."/>
            <person name="Zhou Y."/>
            <person name="Sheng Y."/>
            <person name="Liu T."/>
            <person name="Pan Y."/>
            <person name="Xia L."/>
            <person name="Li J."/>
            <person name="Zhao F."/>
            <person name="Cao W."/>
        </authorList>
    </citation>
    <scope>NUCLEOTIDE SEQUENCE</scope>
    <source>
        <strain evidence="2">Rmic-2018</strain>
        <tissue evidence="2">Larvae</tissue>
    </source>
</reference>